<dbReference type="InterPro" id="IPR027417">
    <property type="entry name" value="P-loop_NTPase"/>
</dbReference>
<keyword evidence="6" id="KW-1185">Reference proteome</keyword>
<dbReference type="InterPro" id="IPR017871">
    <property type="entry name" value="ABC_transporter-like_CS"/>
</dbReference>
<dbReference type="PANTHER" id="PTHR43875:SF1">
    <property type="entry name" value="OSMOPROTECTIVE COMPOUNDS UPTAKE ATP-BINDING PROTEIN GGTA"/>
    <property type="match status" value="1"/>
</dbReference>
<dbReference type="AlphaFoldDB" id="A0A9X1WB17"/>
<dbReference type="FunFam" id="3.40.50.300:FF:000042">
    <property type="entry name" value="Maltose/maltodextrin ABC transporter, ATP-binding protein"/>
    <property type="match status" value="1"/>
</dbReference>
<dbReference type="SUPFAM" id="SSF52540">
    <property type="entry name" value="P-loop containing nucleoside triphosphate hydrolases"/>
    <property type="match status" value="1"/>
</dbReference>
<dbReference type="PANTHER" id="PTHR43875">
    <property type="entry name" value="MALTODEXTRIN IMPORT ATP-BINDING PROTEIN MSMX"/>
    <property type="match status" value="1"/>
</dbReference>
<accession>A0A9X1WB17</accession>
<keyword evidence="2" id="KW-0547">Nucleotide-binding</keyword>
<feature type="domain" description="ABC transporter" evidence="4">
    <location>
        <begin position="4"/>
        <end position="234"/>
    </location>
</feature>
<evidence type="ECO:0000313" key="5">
    <source>
        <dbReference type="EMBL" id="MCJ2376806.1"/>
    </source>
</evidence>
<gene>
    <name evidence="5" type="primary">ugpC</name>
    <name evidence="5" type="ORF">LNL84_08150</name>
</gene>
<protein>
    <submittedName>
        <fullName evidence="5">Sn-glycerol-3-phosphate ABC transporter ATP-binding protein UgpC</fullName>
    </submittedName>
</protein>
<dbReference type="GO" id="GO:0016887">
    <property type="term" value="F:ATP hydrolysis activity"/>
    <property type="evidence" value="ECO:0007669"/>
    <property type="project" value="InterPro"/>
</dbReference>
<dbReference type="InterPro" id="IPR015855">
    <property type="entry name" value="ABC_transpr_MalK-like"/>
</dbReference>
<dbReference type="InterPro" id="IPR040582">
    <property type="entry name" value="OB_MalK-like"/>
</dbReference>
<dbReference type="InterPro" id="IPR047641">
    <property type="entry name" value="ABC_transpr_MalK/UgpC-like"/>
</dbReference>
<organism evidence="5 6">
    <name type="scientific">Vibrio gelatinilyticus</name>
    <dbReference type="NCBI Taxonomy" id="2893468"/>
    <lineage>
        <taxon>Bacteria</taxon>
        <taxon>Pseudomonadati</taxon>
        <taxon>Pseudomonadota</taxon>
        <taxon>Gammaproteobacteria</taxon>
        <taxon>Vibrionales</taxon>
        <taxon>Vibrionaceae</taxon>
        <taxon>Vibrio</taxon>
    </lineage>
</organism>
<dbReference type="InterPro" id="IPR003593">
    <property type="entry name" value="AAA+_ATPase"/>
</dbReference>
<dbReference type="SMART" id="SM00382">
    <property type="entry name" value="AAA"/>
    <property type="match status" value="1"/>
</dbReference>
<dbReference type="Gene3D" id="2.40.50.140">
    <property type="entry name" value="Nucleic acid-binding proteins"/>
    <property type="match status" value="1"/>
</dbReference>
<dbReference type="EMBL" id="JAJNNZ010000005">
    <property type="protein sequence ID" value="MCJ2376806.1"/>
    <property type="molecule type" value="Genomic_DNA"/>
</dbReference>
<evidence type="ECO:0000256" key="2">
    <source>
        <dbReference type="ARBA" id="ARBA00022741"/>
    </source>
</evidence>
<dbReference type="GO" id="GO:0055052">
    <property type="term" value="C:ATP-binding cassette (ABC) transporter complex, substrate-binding subunit-containing"/>
    <property type="evidence" value="ECO:0007669"/>
    <property type="project" value="TreeGrafter"/>
</dbReference>
<dbReference type="InterPro" id="IPR003439">
    <property type="entry name" value="ABC_transporter-like_ATP-bd"/>
</dbReference>
<dbReference type="GO" id="GO:0008643">
    <property type="term" value="P:carbohydrate transport"/>
    <property type="evidence" value="ECO:0007669"/>
    <property type="project" value="InterPro"/>
</dbReference>
<proteinExistence type="predicted"/>
<evidence type="ECO:0000259" key="4">
    <source>
        <dbReference type="PROSITE" id="PS50893"/>
    </source>
</evidence>
<dbReference type="Pfam" id="PF17912">
    <property type="entry name" value="OB_MalK"/>
    <property type="match status" value="1"/>
</dbReference>
<comment type="caution">
    <text evidence="5">The sequence shown here is derived from an EMBL/GenBank/DDBJ whole genome shotgun (WGS) entry which is preliminary data.</text>
</comment>
<evidence type="ECO:0000256" key="1">
    <source>
        <dbReference type="ARBA" id="ARBA00022448"/>
    </source>
</evidence>
<dbReference type="PROSITE" id="PS00211">
    <property type="entry name" value="ABC_TRANSPORTER_1"/>
    <property type="match status" value="1"/>
</dbReference>
<sequence>MAKVEFRNIKKSFGDVDVVKQFDFTVNDGEFVVFLGPSGCGKSTTLRMLAGLESISAGDIYVGDKLMNNIDAKDRDLAMVFQSYALYPHMSVYENIAFALKLKGLPKKEIDEEVRKAATMLELMPLLDRKPKELSGGQRQRVAMGRAMVRTPKVFLFDEPLSNLDAKLRGTMREEIKQLHRNLSTTTIYVTHDQIEAMTLADRIVILKDGYVAQVGTPTDVFQRPANKFVAQFIGNPSMNMLDAQLVEQNGEFFVQLGETLIPLPERFKAHASKNVALHFGVRPTDIHLRAEQVDHDRVLPVPVKIKDKELLGASILLKTEIAGQPLMVETQAAELDVDEVTLYLDLDAIHLFDALSEKTLASYDNA</sequence>
<keyword evidence="3 5" id="KW-0067">ATP-binding</keyword>
<reference evidence="5" key="1">
    <citation type="submission" date="2021-11" db="EMBL/GenBank/DDBJ databases">
        <title>Vibrio ZSDE26 sp. nov. and Vibrio ZSDZ34 sp. nov., isolated from coastal seawater in Qingdao.</title>
        <authorList>
            <person name="Zhang P."/>
        </authorList>
    </citation>
    <scope>NUCLEOTIDE SEQUENCE</scope>
    <source>
        <strain evidence="5">ZSDZ34</strain>
    </source>
</reference>
<evidence type="ECO:0000313" key="6">
    <source>
        <dbReference type="Proteomes" id="UP001139488"/>
    </source>
</evidence>
<dbReference type="Gene3D" id="3.40.50.300">
    <property type="entry name" value="P-loop containing nucleotide triphosphate hydrolases"/>
    <property type="match status" value="1"/>
</dbReference>
<dbReference type="NCBIfam" id="NF008653">
    <property type="entry name" value="PRK11650.1"/>
    <property type="match status" value="1"/>
</dbReference>
<dbReference type="InterPro" id="IPR008995">
    <property type="entry name" value="Mo/tungstate-bd_C_term_dom"/>
</dbReference>
<evidence type="ECO:0000256" key="3">
    <source>
        <dbReference type="ARBA" id="ARBA00022840"/>
    </source>
</evidence>
<dbReference type="PROSITE" id="PS50893">
    <property type="entry name" value="ABC_TRANSPORTER_2"/>
    <property type="match status" value="1"/>
</dbReference>
<dbReference type="Pfam" id="PF00005">
    <property type="entry name" value="ABC_tran"/>
    <property type="match status" value="1"/>
</dbReference>
<dbReference type="RefSeq" id="WP_244356732.1">
    <property type="nucleotide sequence ID" value="NZ_JAJNNZ010000005.1"/>
</dbReference>
<dbReference type="Proteomes" id="UP001139488">
    <property type="component" value="Unassembled WGS sequence"/>
</dbReference>
<keyword evidence="1" id="KW-0813">Transport</keyword>
<dbReference type="SUPFAM" id="SSF50331">
    <property type="entry name" value="MOP-like"/>
    <property type="match status" value="1"/>
</dbReference>
<dbReference type="InterPro" id="IPR012340">
    <property type="entry name" value="NA-bd_OB-fold"/>
</dbReference>
<dbReference type="Gene3D" id="2.40.50.100">
    <property type="match status" value="1"/>
</dbReference>
<dbReference type="GO" id="GO:0005524">
    <property type="term" value="F:ATP binding"/>
    <property type="evidence" value="ECO:0007669"/>
    <property type="project" value="UniProtKB-KW"/>
</dbReference>
<dbReference type="GO" id="GO:0140359">
    <property type="term" value="F:ABC-type transporter activity"/>
    <property type="evidence" value="ECO:0007669"/>
    <property type="project" value="InterPro"/>
</dbReference>
<dbReference type="CDD" id="cd03301">
    <property type="entry name" value="ABC_MalK_N"/>
    <property type="match status" value="1"/>
</dbReference>
<name>A0A9X1WB17_9VIBR</name>